<dbReference type="Proteomes" id="UP001253545">
    <property type="component" value="Unassembled WGS sequence"/>
</dbReference>
<organism evidence="4 5">
    <name type="scientific">Glaciecola petra</name>
    <dbReference type="NCBI Taxonomy" id="3075602"/>
    <lineage>
        <taxon>Bacteria</taxon>
        <taxon>Pseudomonadati</taxon>
        <taxon>Pseudomonadota</taxon>
        <taxon>Gammaproteobacteria</taxon>
        <taxon>Alteromonadales</taxon>
        <taxon>Alteromonadaceae</taxon>
        <taxon>Glaciecola</taxon>
    </lineage>
</organism>
<evidence type="ECO:0000256" key="2">
    <source>
        <dbReference type="ARBA" id="ARBA00093628"/>
    </source>
</evidence>
<name>A0ABU2ZKX5_9ALTE</name>
<reference evidence="4 5" key="1">
    <citation type="submission" date="2023-09" db="EMBL/GenBank/DDBJ databases">
        <authorList>
            <person name="Rey-Velasco X."/>
        </authorList>
    </citation>
    <scope>NUCLEOTIDE SEQUENCE [LARGE SCALE GENOMIC DNA]</scope>
    <source>
        <strain evidence="4 5">P117</strain>
    </source>
</reference>
<comment type="similarity">
    <text evidence="1">Belongs to the MaoP family.</text>
</comment>
<dbReference type="Pfam" id="PF04219">
    <property type="entry name" value="DUF413"/>
    <property type="match status" value="1"/>
</dbReference>
<proteinExistence type="inferred from homology"/>
<evidence type="ECO:0000256" key="3">
    <source>
        <dbReference type="SAM" id="MobiDB-lite"/>
    </source>
</evidence>
<accession>A0ABU2ZKX5</accession>
<keyword evidence="5" id="KW-1185">Reference proteome</keyword>
<gene>
    <name evidence="4" type="ORF">RM552_00250</name>
</gene>
<feature type="region of interest" description="Disordered" evidence="3">
    <location>
        <begin position="88"/>
        <end position="125"/>
    </location>
</feature>
<dbReference type="EMBL" id="JAVRHX010000001">
    <property type="protein sequence ID" value="MDT0593268.1"/>
    <property type="molecule type" value="Genomic_DNA"/>
</dbReference>
<evidence type="ECO:0000313" key="5">
    <source>
        <dbReference type="Proteomes" id="UP001253545"/>
    </source>
</evidence>
<dbReference type="RefSeq" id="WP_311368240.1">
    <property type="nucleotide sequence ID" value="NZ_JAVRHX010000001.1"/>
</dbReference>
<comment type="caution">
    <text evidence="4">The sequence shown here is derived from an EMBL/GenBank/DDBJ whole genome shotgun (WGS) entry which is preliminary data.</text>
</comment>
<dbReference type="InterPro" id="IPR007335">
    <property type="entry name" value="DUF413"/>
</dbReference>
<protein>
    <recommendedName>
        <fullName evidence="2">Macrodomain Ori protein</fullName>
    </recommendedName>
</protein>
<feature type="compositionally biased region" description="Acidic residues" evidence="3">
    <location>
        <begin position="108"/>
        <end position="125"/>
    </location>
</feature>
<evidence type="ECO:0000256" key="1">
    <source>
        <dbReference type="ARBA" id="ARBA00093464"/>
    </source>
</evidence>
<evidence type="ECO:0000313" key="4">
    <source>
        <dbReference type="EMBL" id="MDT0593268.1"/>
    </source>
</evidence>
<sequence length="125" mass="14029">MMVLTKDSLLRKVFSDPKNYPYGFSRSGDFSIAESKALVEYGCLIAALVDGQLHPQGEEDESIIAAAHGAIEPQDTKQRAWLKYQKRINRPKTGSIHGTKKVRNENIEDHDEPSDIDDIIVDTED</sequence>